<dbReference type="PANTHER" id="PTHR47582">
    <property type="entry name" value="P450, PUTATIVE (EUROFUNG)-RELATED"/>
    <property type="match status" value="1"/>
</dbReference>
<dbReference type="Pfam" id="PF00067">
    <property type="entry name" value="p450"/>
    <property type="match status" value="1"/>
</dbReference>
<protein>
    <submittedName>
        <fullName evidence="8">Cytochrome P450</fullName>
    </submittedName>
</protein>
<name>A0A6A6TZ33_9PEZI</name>
<keyword evidence="6" id="KW-0560">Oxidoreductase</keyword>
<evidence type="ECO:0000256" key="1">
    <source>
        <dbReference type="ARBA" id="ARBA00001971"/>
    </source>
</evidence>
<dbReference type="SUPFAM" id="SSF48264">
    <property type="entry name" value="Cytochrome P450"/>
    <property type="match status" value="1"/>
</dbReference>
<keyword evidence="7" id="KW-0472">Membrane</keyword>
<dbReference type="CDD" id="cd11040">
    <property type="entry name" value="CYP7_CYP8-like"/>
    <property type="match status" value="1"/>
</dbReference>
<reference evidence="8" key="1">
    <citation type="journal article" date="2020" name="Stud. Mycol.">
        <title>101 Dothideomycetes genomes: a test case for predicting lifestyles and emergence of pathogens.</title>
        <authorList>
            <person name="Haridas S."/>
            <person name="Albert R."/>
            <person name="Binder M."/>
            <person name="Bloem J."/>
            <person name="Labutti K."/>
            <person name="Salamov A."/>
            <person name="Andreopoulos B."/>
            <person name="Baker S."/>
            <person name="Barry K."/>
            <person name="Bills G."/>
            <person name="Bluhm B."/>
            <person name="Cannon C."/>
            <person name="Castanera R."/>
            <person name="Culley D."/>
            <person name="Daum C."/>
            <person name="Ezra D."/>
            <person name="Gonzalez J."/>
            <person name="Henrissat B."/>
            <person name="Kuo A."/>
            <person name="Liang C."/>
            <person name="Lipzen A."/>
            <person name="Lutzoni F."/>
            <person name="Magnuson J."/>
            <person name="Mondo S."/>
            <person name="Nolan M."/>
            <person name="Ohm R."/>
            <person name="Pangilinan J."/>
            <person name="Park H.-J."/>
            <person name="Ramirez L."/>
            <person name="Alfaro M."/>
            <person name="Sun H."/>
            <person name="Tritt A."/>
            <person name="Yoshinaga Y."/>
            <person name="Zwiers L.-H."/>
            <person name="Turgeon B."/>
            <person name="Goodwin S."/>
            <person name="Spatafora J."/>
            <person name="Crous P."/>
            <person name="Grigoriev I."/>
        </authorList>
    </citation>
    <scope>NUCLEOTIDE SEQUENCE</scope>
    <source>
        <strain evidence="8">CBS 115976</strain>
    </source>
</reference>
<accession>A0A6A6TZ33</accession>
<evidence type="ECO:0000256" key="4">
    <source>
        <dbReference type="ARBA" id="ARBA00023004"/>
    </source>
</evidence>
<keyword evidence="7" id="KW-0812">Transmembrane</keyword>
<evidence type="ECO:0000256" key="2">
    <source>
        <dbReference type="ARBA" id="ARBA00010617"/>
    </source>
</evidence>
<evidence type="ECO:0000256" key="6">
    <source>
        <dbReference type="RuleBase" id="RU000461"/>
    </source>
</evidence>
<keyword evidence="9" id="KW-1185">Reference proteome</keyword>
<dbReference type="GO" id="GO:0004497">
    <property type="term" value="F:monooxygenase activity"/>
    <property type="evidence" value="ECO:0007669"/>
    <property type="project" value="UniProtKB-KW"/>
</dbReference>
<feature type="binding site" description="axial binding residue" evidence="5">
    <location>
        <position position="446"/>
    </location>
    <ligand>
        <name>heme</name>
        <dbReference type="ChEBI" id="CHEBI:30413"/>
    </ligand>
    <ligandPart>
        <name>Fe</name>
        <dbReference type="ChEBI" id="CHEBI:18248"/>
    </ligandPart>
</feature>
<proteinExistence type="inferred from homology"/>
<dbReference type="EMBL" id="MU004240">
    <property type="protein sequence ID" value="KAF2665339.1"/>
    <property type="molecule type" value="Genomic_DNA"/>
</dbReference>
<dbReference type="InterPro" id="IPR017972">
    <property type="entry name" value="Cyt_P450_CS"/>
</dbReference>
<dbReference type="AlphaFoldDB" id="A0A6A6TZ33"/>
<sequence>MDTNSSLVLSLIYPLALPVILIILYQVIQPRKWKDTEPSVIPSLIPYIGHPLNLFIQGGRYLRILGRRFANMPVITLPAVTSRIYIVTSPTLAAEVQRKRTLLFDPLVPDLTQRVLGMDAETVALMRRNVARTDGNWGPVPEMHDCVASGLGIGPVLNDLTSSALTELTSRLNAFGASLEGSTRNVDLLTFTKHIYATASAHFLYGPNNPFAVDPSLESAFWDFDAGIASLLIGIFPSITARKPYRGRERLAAAFRTYLCANHQSAAATMIQHRMAVLHHNGFSIDGMARSEMSFLFAAIVNTAISSFWTVTRIFADPKLHAAIHQEITTAHEIPENGPITLNLRILKSQCLLLVATMRETLRLASDVSTTRLATTHTTLLHKTRTDSRTYDLFEGSIVQISGAAMHADPKIWGEDAASFRPERFLGDVKYPGAAFRAFGGGSTLCPGRHLAAAEVLVWTAAMVLGWEVQGVVVPEKDDGRLPVHVCEPKRDVGVKMRWSGRDVLCEMG</sequence>
<dbReference type="PANTHER" id="PTHR47582:SF1">
    <property type="entry name" value="P450, PUTATIVE (EUROFUNG)-RELATED"/>
    <property type="match status" value="1"/>
</dbReference>
<keyword evidence="7" id="KW-1133">Transmembrane helix</keyword>
<dbReference type="PRINTS" id="PR00465">
    <property type="entry name" value="EP450IV"/>
</dbReference>
<dbReference type="InterPro" id="IPR001128">
    <property type="entry name" value="Cyt_P450"/>
</dbReference>
<evidence type="ECO:0000256" key="5">
    <source>
        <dbReference type="PIRSR" id="PIRSR602403-1"/>
    </source>
</evidence>
<keyword evidence="6" id="KW-0503">Monooxygenase</keyword>
<dbReference type="GO" id="GO:0005506">
    <property type="term" value="F:iron ion binding"/>
    <property type="evidence" value="ECO:0007669"/>
    <property type="project" value="InterPro"/>
</dbReference>
<organism evidence="8 9">
    <name type="scientific">Microthyrium microscopicum</name>
    <dbReference type="NCBI Taxonomy" id="703497"/>
    <lineage>
        <taxon>Eukaryota</taxon>
        <taxon>Fungi</taxon>
        <taxon>Dikarya</taxon>
        <taxon>Ascomycota</taxon>
        <taxon>Pezizomycotina</taxon>
        <taxon>Dothideomycetes</taxon>
        <taxon>Dothideomycetes incertae sedis</taxon>
        <taxon>Microthyriales</taxon>
        <taxon>Microthyriaceae</taxon>
        <taxon>Microthyrium</taxon>
    </lineage>
</organism>
<comment type="similarity">
    <text evidence="2 6">Belongs to the cytochrome P450 family.</text>
</comment>
<dbReference type="GO" id="GO:0020037">
    <property type="term" value="F:heme binding"/>
    <property type="evidence" value="ECO:0007669"/>
    <property type="project" value="InterPro"/>
</dbReference>
<gene>
    <name evidence="8" type="ORF">BT63DRAFT_428307</name>
</gene>
<dbReference type="InterPro" id="IPR036396">
    <property type="entry name" value="Cyt_P450_sf"/>
</dbReference>
<feature type="transmembrane region" description="Helical" evidence="7">
    <location>
        <begin position="6"/>
        <end position="28"/>
    </location>
</feature>
<evidence type="ECO:0000313" key="8">
    <source>
        <dbReference type="EMBL" id="KAF2665339.1"/>
    </source>
</evidence>
<keyword evidence="5 6" id="KW-0349">Heme</keyword>
<evidence type="ECO:0000313" key="9">
    <source>
        <dbReference type="Proteomes" id="UP000799302"/>
    </source>
</evidence>
<dbReference type="PROSITE" id="PS00086">
    <property type="entry name" value="CYTOCHROME_P450"/>
    <property type="match status" value="1"/>
</dbReference>
<dbReference type="Proteomes" id="UP000799302">
    <property type="component" value="Unassembled WGS sequence"/>
</dbReference>
<evidence type="ECO:0000256" key="3">
    <source>
        <dbReference type="ARBA" id="ARBA00022723"/>
    </source>
</evidence>
<dbReference type="OrthoDB" id="3366823at2759"/>
<keyword evidence="4 5" id="KW-0408">Iron</keyword>
<dbReference type="Gene3D" id="1.10.630.10">
    <property type="entry name" value="Cytochrome P450"/>
    <property type="match status" value="1"/>
</dbReference>
<dbReference type="InterPro" id="IPR002403">
    <property type="entry name" value="Cyt_P450_E_grp-IV"/>
</dbReference>
<evidence type="ECO:0000256" key="7">
    <source>
        <dbReference type="SAM" id="Phobius"/>
    </source>
</evidence>
<dbReference type="InterPro" id="IPR053007">
    <property type="entry name" value="CYP450_monoxygenase_sec-met"/>
</dbReference>
<dbReference type="GO" id="GO:0016705">
    <property type="term" value="F:oxidoreductase activity, acting on paired donors, with incorporation or reduction of molecular oxygen"/>
    <property type="evidence" value="ECO:0007669"/>
    <property type="project" value="InterPro"/>
</dbReference>
<comment type="cofactor">
    <cofactor evidence="1 5">
        <name>heme</name>
        <dbReference type="ChEBI" id="CHEBI:30413"/>
    </cofactor>
</comment>
<keyword evidence="3 5" id="KW-0479">Metal-binding</keyword>